<dbReference type="KEGG" id="bacg:D2962_08520"/>
<gene>
    <name evidence="1" type="ORF">D2962_08520</name>
</gene>
<keyword evidence="2" id="KW-1185">Reference proteome</keyword>
<reference evidence="1 2" key="1">
    <citation type="submission" date="2018-10" db="EMBL/GenBank/DDBJ databases">
        <authorList>
            <person name="Zhang X."/>
        </authorList>
    </citation>
    <scope>NUCLEOTIDE SEQUENCE [LARGE SCALE GENOMIC DNA]</scope>
    <source>
        <strain evidence="1 2">SK-G1</strain>
    </source>
</reference>
<protein>
    <submittedName>
        <fullName evidence="1">Uncharacterized protein</fullName>
    </submittedName>
</protein>
<dbReference type="Proteomes" id="UP000280960">
    <property type="component" value="Chromosome"/>
</dbReference>
<name>A0A3G2R5K2_9FIRM</name>
<dbReference type="AlphaFoldDB" id="A0A3G2R5K2"/>
<sequence length="358" mass="39684">MAFIIGAAGTAKNTGKTTTTSAILDELYRDNILIGLTSIGYDGEEVDNITGLPKPRLLLKKGSIVATAKKCLAAGSARYEILESTDIMTPLGRIMVIKITEDGLVVIAGPNKSSELRYILNTLTQKRNCKFIIVDGALNRIAPMVETDGIILATGAARNTNIEELVRETRAFYELFNLPEVSSEEKKNLHEQTKICLVQQDKGIIKTLEYGSLIDKKSADQIKQHIEEINTVYIPALLSENMLRELNHNIGGLWQNKMLVVRDPIKIVAGGNPENIINEINTLLFFGGKVKVLKKLPILAISVNPFYPRYRFEKNNYEAGFVNAEELFIKMKNAVPIPVVDVKRQGVNVLLSLIKAHI</sequence>
<proteinExistence type="predicted"/>
<dbReference type="RefSeq" id="WP_120765493.1">
    <property type="nucleotide sequence ID" value="NZ_CP033169.1"/>
</dbReference>
<evidence type="ECO:0000313" key="2">
    <source>
        <dbReference type="Proteomes" id="UP000280960"/>
    </source>
</evidence>
<dbReference type="SUPFAM" id="SSF52540">
    <property type="entry name" value="P-loop containing nucleoside triphosphate hydrolases"/>
    <property type="match status" value="1"/>
</dbReference>
<organism evidence="1 2">
    <name type="scientific">Biomaibacter acetigenes</name>
    <dbReference type="NCBI Taxonomy" id="2316383"/>
    <lineage>
        <taxon>Bacteria</taxon>
        <taxon>Bacillati</taxon>
        <taxon>Bacillota</taxon>
        <taxon>Clostridia</taxon>
        <taxon>Thermosediminibacterales</taxon>
        <taxon>Tepidanaerobacteraceae</taxon>
        <taxon>Biomaibacter</taxon>
    </lineage>
</organism>
<evidence type="ECO:0000313" key="1">
    <source>
        <dbReference type="EMBL" id="AYO30661.1"/>
    </source>
</evidence>
<dbReference type="EMBL" id="CP033169">
    <property type="protein sequence ID" value="AYO30661.1"/>
    <property type="molecule type" value="Genomic_DNA"/>
</dbReference>
<accession>A0A3G2R5K2</accession>
<dbReference type="InterPro" id="IPR027417">
    <property type="entry name" value="P-loop_NTPase"/>
</dbReference>